<dbReference type="RefSeq" id="WP_106702302.1">
    <property type="nucleotide sequence ID" value="NZ_CP027666.1"/>
</dbReference>
<keyword evidence="4 6" id="KW-1133">Transmembrane helix</keyword>
<dbReference type="KEGG" id="otk:C6570_05330"/>
<dbReference type="PANTHER" id="PTHR38459:SF1">
    <property type="entry name" value="PROPHAGE BACTOPRENOL-LINKED GLUCOSE TRANSLOCASE HOMOLOG"/>
    <property type="match status" value="1"/>
</dbReference>
<feature type="domain" description="GtrA/DPMS transmembrane" evidence="7">
    <location>
        <begin position="10"/>
        <end position="122"/>
    </location>
</feature>
<dbReference type="OrthoDB" id="8562382at2"/>
<evidence type="ECO:0000256" key="5">
    <source>
        <dbReference type="ARBA" id="ARBA00023136"/>
    </source>
</evidence>
<dbReference type="Pfam" id="PF04138">
    <property type="entry name" value="GtrA_DPMS_TM"/>
    <property type="match status" value="1"/>
</dbReference>
<dbReference type="GO" id="GO:0005886">
    <property type="term" value="C:plasma membrane"/>
    <property type="evidence" value="ECO:0007669"/>
    <property type="project" value="TreeGrafter"/>
</dbReference>
<evidence type="ECO:0000256" key="2">
    <source>
        <dbReference type="ARBA" id="ARBA00009399"/>
    </source>
</evidence>
<evidence type="ECO:0000259" key="7">
    <source>
        <dbReference type="Pfam" id="PF04138"/>
    </source>
</evidence>
<dbReference type="Proteomes" id="UP000239709">
    <property type="component" value="Chromosome"/>
</dbReference>
<dbReference type="AlphaFoldDB" id="A0A2S0MCW7"/>
<evidence type="ECO:0000313" key="8">
    <source>
        <dbReference type="EMBL" id="AVO33745.1"/>
    </source>
</evidence>
<dbReference type="InterPro" id="IPR051401">
    <property type="entry name" value="GtrA_CellWall_Glycosyl"/>
</dbReference>
<protein>
    <submittedName>
        <fullName evidence="8">GtrA family protein</fullName>
    </submittedName>
</protein>
<dbReference type="GO" id="GO:0000271">
    <property type="term" value="P:polysaccharide biosynthetic process"/>
    <property type="evidence" value="ECO:0007669"/>
    <property type="project" value="InterPro"/>
</dbReference>
<sequence length="124" mass="13235">MSALRTGFWFGAVGASAALTHLLVFGVAQRWMAPEWANAAGFVVAFFVSFGGHRWLSFRDAATGVGQSLGRFAATALLGFATNEAVFVLLLRGLGVPSWPALVAALLVAAGQTFVLSRFWAFRR</sequence>
<accession>A0A2S0MCW7</accession>
<evidence type="ECO:0000256" key="4">
    <source>
        <dbReference type="ARBA" id="ARBA00022989"/>
    </source>
</evidence>
<dbReference type="EMBL" id="CP027666">
    <property type="protein sequence ID" value="AVO33745.1"/>
    <property type="molecule type" value="Genomic_DNA"/>
</dbReference>
<evidence type="ECO:0000256" key="6">
    <source>
        <dbReference type="SAM" id="Phobius"/>
    </source>
</evidence>
<proteinExistence type="inferred from homology"/>
<comment type="similarity">
    <text evidence="2">Belongs to the GtrA family.</text>
</comment>
<organism evidence="8 9">
    <name type="scientific">Ottowia oryzae</name>
    <dbReference type="NCBI Taxonomy" id="2109914"/>
    <lineage>
        <taxon>Bacteria</taxon>
        <taxon>Pseudomonadati</taxon>
        <taxon>Pseudomonadota</taxon>
        <taxon>Betaproteobacteria</taxon>
        <taxon>Burkholderiales</taxon>
        <taxon>Comamonadaceae</taxon>
        <taxon>Ottowia</taxon>
    </lineage>
</organism>
<evidence type="ECO:0000313" key="9">
    <source>
        <dbReference type="Proteomes" id="UP000239709"/>
    </source>
</evidence>
<gene>
    <name evidence="8" type="ORF">C6570_05330</name>
</gene>
<dbReference type="PANTHER" id="PTHR38459">
    <property type="entry name" value="PROPHAGE BACTOPRENOL-LINKED GLUCOSE TRANSLOCASE HOMOLOG"/>
    <property type="match status" value="1"/>
</dbReference>
<keyword evidence="9" id="KW-1185">Reference proteome</keyword>
<evidence type="ECO:0000256" key="3">
    <source>
        <dbReference type="ARBA" id="ARBA00022692"/>
    </source>
</evidence>
<comment type="subcellular location">
    <subcellularLocation>
        <location evidence="1">Membrane</location>
        <topology evidence="1">Multi-pass membrane protein</topology>
    </subcellularLocation>
</comment>
<evidence type="ECO:0000256" key="1">
    <source>
        <dbReference type="ARBA" id="ARBA00004141"/>
    </source>
</evidence>
<name>A0A2S0MCW7_9BURK</name>
<keyword evidence="5 6" id="KW-0472">Membrane</keyword>
<keyword evidence="3 6" id="KW-0812">Transmembrane</keyword>
<feature type="transmembrane region" description="Helical" evidence="6">
    <location>
        <begin position="39"/>
        <end position="57"/>
    </location>
</feature>
<feature type="transmembrane region" description="Helical" evidence="6">
    <location>
        <begin position="99"/>
        <end position="121"/>
    </location>
</feature>
<feature type="transmembrane region" description="Helical" evidence="6">
    <location>
        <begin position="7"/>
        <end position="27"/>
    </location>
</feature>
<feature type="transmembrane region" description="Helical" evidence="6">
    <location>
        <begin position="69"/>
        <end position="93"/>
    </location>
</feature>
<reference evidence="8 9" key="1">
    <citation type="submission" date="2018-03" db="EMBL/GenBank/DDBJ databases">
        <title>Genome sequencing of Ottowia sp.</title>
        <authorList>
            <person name="Kim S.-J."/>
            <person name="Heo J."/>
            <person name="Kwon S.-W."/>
        </authorList>
    </citation>
    <scope>NUCLEOTIDE SEQUENCE [LARGE SCALE GENOMIC DNA]</scope>
    <source>
        <strain evidence="8 9">KADR8-3</strain>
    </source>
</reference>
<dbReference type="InterPro" id="IPR007267">
    <property type="entry name" value="GtrA_DPMS_TM"/>
</dbReference>